<dbReference type="AlphaFoldDB" id="A0A0F9SKK9"/>
<name>A0A0F9SKK9_9ZZZZ</name>
<proteinExistence type="predicted"/>
<gene>
    <name evidence="1" type="ORF">LCGC14_0507400</name>
</gene>
<organism evidence="1">
    <name type="scientific">marine sediment metagenome</name>
    <dbReference type="NCBI Taxonomy" id="412755"/>
    <lineage>
        <taxon>unclassified sequences</taxon>
        <taxon>metagenomes</taxon>
        <taxon>ecological metagenomes</taxon>
    </lineage>
</organism>
<comment type="caution">
    <text evidence="1">The sequence shown here is derived from an EMBL/GenBank/DDBJ whole genome shotgun (WGS) entry which is preliminary data.</text>
</comment>
<accession>A0A0F9SKK9</accession>
<sequence>MVLSVLDRVILLTILPKEGNYLTLKILMDLRMTMSFTESEMKQFNLKIDDETGQTTWENAEDVEVPIGEKATDIIIEALGKLDQEGSLNPEMIDTYEKFISPTE</sequence>
<reference evidence="1" key="1">
    <citation type="journal article" date="2015" name="Nature">
        <title>Complex archaea that bridge the gap between prokaryotes and eukaryotes.</title>
        <authorList>
            <person name="Spang A."/>
            <person name="Saw J.H."/>
            <person name="Jorgensen S.L."/>
            <person name="Zaremba-Niedzwiedzka K."/>
            <person name="Martijn J."/>
            <person name="Lind A.E."/>
            <person name="van Eijk R."/>
            <person name="Schleper C."/>
            <person name="Guy L."/>
            <person name="Ettema T.J."/>
        </authorList>
    </citation>
    <scope>NUCLEOTIDE SEQUENCE</scope>
</reference>
<dbReference type="EMBL" id="LAZR01000609">
    <property type="protein sequence ID" value="KKN62887.1"/>
    <property type="molecule type" value="Genomic_DNA"/>
</dbReference>
<protein>
    <submittedName>
        <fullName evidence="1">Uncharacterized protein</fullName>
    </submittedName>
</protein>
<evidence type="ECO:0000313" key="1">
    <source>
        <dbReference type="EMBL" id="KKN62887.1"/>
    </source>
</evidence>